<reference evidence="4" key="1">
    <citation type="journal article" date="2017" name="Plant J.">
        <title>The pomegranate (Punica granatum L.) genome and the genomics of punicalagin biosynthesis.</title>
        <authorList>
            <person name="Qin G."/>
            <person name="Xu C."/>
            <person name="Ming R."/>
            <person name="Tang H."/>
            <person name="Guyot R."/>
            <person name="Kramer E.M."/>
            <person name="Hu Y."/>
            <person name="Yi X."/>
            <person name="Qi Y."/>
            <person name="Xu X."/>
            <person name="Gao Z."/>
            <person name="Pan H."/>
            <person name="Jian J."/>
            <person name="Tian Y."/>
            <person name="Yue Z."/>
            <person name="Xu Y."/>
        </authorList>
    </citation>
    <scope>NUCLEOTIDE SEQUENCE [LARGE SCALE GENOMIC DNA]</scope>
    <source>
        <strain evidence="4">cv. Dabenzi</strain>
    </source>
</reference>
<dbReference type="STRING" id="22663.A0A218WDP0"/>
<reference evidence="2" key="2">
    <citation type="submission" date="2017-06" db="EMBL/GenBank/DDBJ databases">
        <title>The pomegranate genome and the genomics of punicalagin biosynthesis.</title>
        <authorList>
            <person name="Xu C."/>
        </authorList>
    </citation>
    <scope>NUCLEOTIDE SEQUENCE [LARGE SCALE GENOMIC DNA]</scope>
    <source>
        <tissue evidence="2">Fresh leaf</tissue>
    </source>
</reference>
<dbReference type="PANTHER" id="PTHR33070">
    <property type="entry name" value="OS06G0725500 PROTEIN"/>
    <property type="match status" value="1"/>
</dbReference>
<organism evidence="2 4">
    <name type="scientific">Punica granatum</name>
    <name type="common">Pomegranate</name>
    <dbReference type="NCBI Taxonomy" id="22663"/>
    <lineage>
        <taxon>Eukaryota</taxon>
        <taxon>Viridiplantae</taxon>
        <taxon>Streptophyta</taxon>
        <taxon>Embryophyta</taxon>
        <taxon>Tracheophyta</taxon>
        <taxon>Spermatophyta</taxon>
        <taxon>Magnoliopsida</taxon>
        <taxon>eudicotyledons</taxon>
        <taxon>Gunneridae</taxon>
        <taxon>Pentapetalae</taxon>
        <taxon>rosids</taxon>
        <taxon>malvids</taxon>
        <taxon>Myrtales</taxon>
        <taxon>Lythraceae</taxon>
        <taxon>Punica</taxon>
    </lineage>
</organism>
<evidence type="ECO:0000313" key="2">
    <source>
        <dbReference type="EMBL" id="OWM70599.1"/>
    </source>
</evidence>
<protein>
    <submittedName>
        <fullName evidence="2">Uncharacterized protein</fullName>
    </submittedName>
</protein>
<dbReference type="EMBL" id="PGOL01001723">
    <property type="protein sequence ID" value="PKI55138.1"/>
    <property type="molecule type" value="Genomic_DNA"/>
</dbReference>
<sequence length="317" mass="35155">MVGVFGHSLSFPNKTPNRPPKPPMFSHHTRSVSLPCRSHPLVSQLKDSISELDKWSSSSSDNSSSSESTSPRTSAWLCAGLAQLRDVHDSLDDILQLPQTLETLSRHRQLVEKLLEDLLRFVDAYGIFWTSILALKEEQAAAQVAIRKKDEPRIGSYLQALRKISREMHGLVSAIRSTGKSGMNIPIPTVGPDAELVTVILSGVDVTVKVSIALFDGISASFMLRKSSPWAGFSVSRKSEKTEKKAIDESIVELWEANVERLLRGRLTKMKGEEVKMALKRMQEMESCIGVIEGGSERVFRSLISTRVSLLNSLTQR</sequence>
<evidence type="ECO:0000256" key="1">
    <source>
        <dbReference type="SAM" id="MobiDB-lite"/>
    </source>
</evidence>
<dbReference type="Proteomes" id="UP000233551">
    <property type="component" value="Unassembled WGS sequence"/>
</dbReference>
<reference evidence="3 5" key="3">
    <citation type="submission" date="2017-11" db="EMBL/GenBank/DDBJ databases">
        <title>De-novo sequencing of pomegranate (Punica granatum L.) genome.</title>
        <authorList>
            <person name="Akparov Z."/>
            <person name="Amiraslanov A."/>
            <person name="Hajiyeva S."/>
            <person name="Abbasov M."/>
            <person name="Kaur K."/>
            <person name="Hamwieh A."/>
            <person name="Solovyev V."/>
            <person name="Salamov A."/>
            <person name="Braich B."/>
            <person name="Kosarev P."/>
            <person name="Mahmoud A."/>
            <person name="Hajiyev E."/>
            <person name="Babayeva S."/>
            <person name="Izzatullayeva V."/>
            <person name="Mammadov A."/>
            <person name="Mammadov A."/>
            <person name="Sharifova S."/>
            <person name="Ojaghi J."/>
            <person name="Eynullazada K."/>
            <person name="Bayramov B."/>
            <person name="Abdulazimova A."/>
            <person name="Shahmuradov I."/>
        </authorList>
    </citation>
    <scope>NUCLEOTIDE SEQUENCE [LARGE SCALE GENOMIC DNA]</scope>
    <source>
        <strain evidence="3">AG2017</strain>
        <strain evidence="5">cv. AG2017</strain>
        <tissue evidence="3">Leaf</tissue>
    </source>
</reference>
<dbReference type="GO" id="GO:0048367">
    <property type="term" value="P:shoot system development"/>
    <property type="evidence" value="ECO:0007669"/>
    <property type="project" value="InterPro"/>
</dbReference>
<dbReference type="Pfam" id="PF03087">
    <property type="entry name" value="BPS1"/>
    <property type="match status" value="1"/>
</dbReference>
<dbReference type="EMBL" id="MTKT01004609">
    <property type="protein sequence ID" value="OWM70599.1"/>
    <property type="molecule type" value="Genomic_DNA"/>
</dbReference>
<evidence type="ECO:0000313" key="3">
    <source>
        <dbReference type="EMBL" id="PKI55138.1"/>
    </source>
</evidence>
<dbReference type="Proteomes" id="UP000197138">
    <property type="component" value="Unassembled WGS sequence"/>
</dbReference>
<name>A0A218WDP0_PUNGR</name>
<proteinExistence type="predicted"/>
<keyword evidence="5" id="KW-1185">Reference proteome</keyword>
<dbReference type="OrthoDB" id="695739at2759"/>
<gene>
    <name evidence="2" type="ORF">CDL15_Pgr014272</name>
    <name evidence="3" type="ORF">CRG98_024429</name>
</gene>
<dbReference type="GO" id="GO:0048364">
    <property type="term" value="P:root development"/>
    <property type="evidence" value="ECO:0007669"/>
    <property type="project" value="InterPro"/>
</dbReference>
<evidence type="ECO:0000313" key="4">
    <source>
        <dbReference type="Proteomes" id="UP000197138"/>
    </source>
</evidence>
<accession>A0A218WDP0</accession>
<dbReference type="AlphaFoldDB" id="A0A218WDP0"/>
<dbReference type="PANTHER" id="PTHR33070:SF49">
    <property type="entry name" value="OS06G0725500 PROTEIN"/>
    <property type="match status" value="1"/>
</dbReference>
<evidence type="ECO:0000313" key="5">
    <source>
        <dbReference type="Proteomes" id="UP000233551"/>
    </source>
</evidence>
<comment type="caution">
    <text evidence="2">The sequence shown here is derived from an EMBL/GenBank/DDBJ whole genome shotgun (WGS) entry which is preliminary data.</text>
</comment>
<dbReference type="InterPro" id="IPR004320">
    <property type="entry name" value="BPS1_pln"/>
</dbReference>
<feature type="region of interest" description="Disordered" evidence="1">
    <location>
        <begin position="1"/>
        <end position="31"/>
    </location>
</feature>
<dbReference type="GeneID" id="116213131"/>